<dbReference type="RefSeq" id="WP_121088610.1">
    <property type="nucleotide sequence ID" value="NZ_RBZU01000010.1"/>
</dbReference>
<name>A0A494XIH5_9BURK</name>
<dbReference type="OrthoDB" id="8967235at2"/>
<dbReference type="EMBL" id="RBZU01000010">
    <property type="protein sequence ID" value="RKP49562.1"/>
    <property type="molecule type" value="Genomic_DNA"/>
</dbReference>
<accession>A0A494XIH5</accession>
<proteinExistence type="predicted"/>
<organism evidence="1 2">
    <name type="scientific">Pararobbsia silviterrae</name>
    <dbReference type="NCBI Taxonomy" id="1792498"/>
    <lineage>
        <taxon>Bacteria</taxon>
        <taxon>Pseudomonadati</taxon>
        <taxon>Pseudomonadota</taxon>
        <taxon>Betaproteobacteria</taxon>
        <taxon>Burkholderiales</taxon>
        <taxon>Burkholderiaceae</taxon>
        <taxon>Pararobbsia</taxon>
    </lineage>
</organism>
<evidence type="ECO:0000313" key="2">
    <source>
        <dbReference type="Proteomes" id="UP000270342"/>
    </source>
</evidence>
<gene>
    <name evidence="1" type="ORF">D7S86_19860</name>
</gene>
<keyword evidence="2" id="KW-1185">Reference proteome</keyword>
<protein>
    <recommendedName>
        <fullName evidence="3">Transposase</fullName>
    </recommendedName>
</protein>
<sequence length="72" mass="8111">MEHEIYKGYELWGHVIARRDELQSRDGYAASGTVMQDRRLVEASGVLDVFYDEAAAIEAGLAWARAWVDTHG</sequence>
<evidence type="ECO:0000313" key="1">
    <source>
        <dbReference type="EMBL" id="RKP49562.1"/>
    </source>
</evidence>
<dbReference type="AlphaFoldDB" id="A0A494XIH5"/>
<comment type="caution">
    <text evidence="1">The sequence shown here is derived from an EMBL/GenBank/DDBJ whole genome shotgun (WGS) entry which is preliminary data.</text>
</comment>
<dbReference type="Proteomes" id="UP000270342">
    <property type="component" value="Unassembled WGS sequence"/>
</dbReference>
<evidence type="ECO:0008006" key="3">
    <source>
        <dbReference type="Google" id="ProtNLM"/>
    </source>
</evidence>
<reference evidence="1 2" key="1">
    <citation type="submission" date="2018-10" db="EMBL/GenBank/DDBJ databases">
        <title>Robbsia sp. DHC34, isolated from soil.</title>
        <authorList>
            <person name="Gao Z.-H."/>
            <person name="Qiu L.-H."/>
        </authorList>
    </citation>
    <scope>NUCLEOTIDE SEQUENCE [LARGE SCALE GENOMIC DNA]</scope>
    <source>
        <strain evidence="1 2">DHC34</strain>
    </source>
</reference>